<gene>
    <name evidence="2" type="ORF">IAC52_02885</name>
</gene>
<dbReference type="Gene3D" id="3.40.50.2000">
    <property type="entry name" value="Glycogen Phosphorylase B"/>
    <property type="match status" value="2"/>
</dbReference>
<dbReference type="InterPro" id="IPR001296">
    <property type="entry name" value="Glyco_trans_1"/>
</dbReference>
<evidence type="ECO:0000313" key="2">
    <source>
        <dbReference type="EMBL" id="HIU45226.1"/>
    </source>
</evidence>
<dbReference type="AlphaFoldDB" id="A0A9D1LNQ5"/>
<dbReference type="PANTHER" id="PTHR45947">
    <property type="entry name" value="SULFOQUINOVOSYL TRANSFERASE SQD2"/>
    <property type="match status" value="1"/>
</dbReference>
<dbReference type="InterPro" id="IPR050194">
    <property type="entry name" value="Glycosyltransferase_grp1"/>
</dbReference>
<dbReference type="PANTHER" id="PTHR45947:SF3">
    <property type="entry name" value="SULFOQUINOVOSYL TRANSFERASE SQD2"/>
    <property type="match status" value="1"/>
</dbReference>
<protein>
    <submittedName>
        <fullName evidence="2">Glycosyltransferase family 4 protein</fullName>
    </submittedName>
</protein>
<evidence type="ECO:0000259" key="1">
    <source>
        <dbReference type="Pfam" id="PF00534"/>
    </source>
</evidence>
<name>A0A9D1LNQ5_9FIRM</name>
<dbReference type="EMBL" id="DVMV01000018">
    <property type="protein sequence ID" value="HIU45226.1"/>
    <property type="molecule type" value="Genomic_DNA"/>
</dbReference>
<reference evidence="2" key="1">
    <citation type="submission" date="2020-10" db="EMBL/GenBank/DDBJ databases">
        <authorList>
            <person name="Gilroy R."/>
        </authorList>
    </citation>
    <scope>NUCLEOTIDE SEQUENCE</scope>
    <source>
        <strain evidence="2">ChiGjej1B1-22543</strain>
    </source>
</reference>
<evidence type="ECO:0000313" key="3">
    <source>
        <dbReference type="Proteomes" id="UP000824070"/>
    </source>
</evidence>
<dbReference type="GO" id="GO:0016757">
    <property type="term" value="F:glycosyltransferase activity"/>
    <property type="evidence" value="ECO:0007669"/>
    <property type="project" value="InterPro"/>
</dbReference>
<dbReference type="Pfam" id="PF00534">
    <property type="entry name" value="Glycos_transf_1"/>
    <property type="match status" value="1"/>
</dbReference>
<comment type="caution">
    <text evidence="2">The sequence shown here is derived from an EMBL/GenBank/DDBJ whole genome shotgun (WGS) entry which is preliminary data.</text>
</comment>
<proteinExistence type="predicted"/>
<reference evidence="2" key="2">
    <citation type="journal article" date="2021" name="PeerJ">
        <title>Extensive microbial diversity within the chicken gut microbiome revealed by metagenomics and culture.</title>
        <authorList>
            <person name="Gilroy R."/>
            <person name="Ravi A."/>
            <person name="Getino M."/>
            <person name="Pursley I."/>
            <person name="Horton D.L."/>
            <person name="Alikhan N.F."/>
            <person name="Baker D."/>
            <person name="Gharbi K."/>
            <person name="Hall N."/>
            <person name="Watson M."/>
            <person name="Adriaenssens E.M."/>
            <person name="Foster-Nyarko E."/>
            <person name="Jarju S."/>
            <person name="Secka A."/>
            <person name="Antonio M."/>
            <person name="Oren A."/>
            <person name="Chaudhuri R.R."/>
            <person name="La Ragione R."/>
            <person name="Hildebrand F."/>
            <person name="Pallen M.J."/>
        </authorList>
    </citation>
    <scope>NUCLEOTIDE SEQUENCE</scope>
    <source>
        <strain evidence="2">ChiGjej1B1-22543</strain>
    </source>
</reference>
<dbReference type="CDD" id="cd03801">
    <property type="entry name" value="GT4_PimA-like"/>
    <property type="match status" value="1"/>
</dbReference>
<accession>A0A9D1LNQ5</accession>
<organism evidence="2 3">
    <name type="scientific">Candidatus Alloenteromonas pullicola</name>
    <dbReference type="NCBI Taxonomy" id="2840784"/>
    <lineage>
        <taxon>Bacteria</taxon>
        <taxon>Bacillati</taxon>
        <taxon>Bacillota</taxon>
        <taxon>Bacillota incertae sedis</taxon>
        <taxon>Candidatus Alloenteromonas</taxon>
    </lineage>
</organism>
<feature type="domain" description="Glycosyl transferase family 1" evidence="1">
    <location>
        <begin position="194"/>
        <end position="338"/>
    </location>
</feature>
<dbReference type="SUPFAM" id="SSF53756">
    <property type="entry name" value="UDP-Glycosyltransferase/glycogen phosphorylase"/>
    <property type="match status" value="1"/>
</dbReference>
<dbReference type="Proteomes" id="UP000824070">
    <property type="component" value="Unassembled WGS sequence"/>
</dbReference>
<sequence>MKIFWLFNHPAPYKVDLFNLLGGKAELTACFERVSESGRNELFYSRPALSFKPVLCKGIKFPSYQSYSTTPIEEIRKGDYDAIVINGYSTMTEMRTISYLRGKGIPYFFCINGGIVKKSENPAKRWLKRKYISGASHYLSPDANSSLYLVHYGAEPNKISLYPYSSVFASEVLENPLDEQEKLRIRETEFGVGEGHLFVSAGQFIARKGYLPLIRQWARMPSDYNLLIAGDGEGKKECQEEIDSLALRNVRLLPYLKKEKALRLFCCADAFLFPTKEDIYGHVVNEALCSGTPVISSPESNAAKKLVEEGKTGFIIDFSDDKRLKSALEYCLSRNLSEHCLAIARQNTLELEAKTILEILERES</sequence>